<evidence type="ECO:0000313" key="13">
    <source>
        <dbReference type="Proteomes" id="UP001596417"/>
    </source>
</evidence>
<gene>
    <name evidence="12" type="ORF">ACFQL7_16400</name>
</gene>
<dbReference type="GO" id="GO:0046872">
    <property type="term" value="F:metal ion binding"/>
    <property type="evidence" value="ECO:0007669"/>
    <property type="project" value="UniProtKB-KW"/>
</dbReference>
<reference evidence="12 13" key="1">
    <citation type="journal article" date="2019" name="Int. J. Syst. Evol. Microbiol.">
        <title>The Global Catalogue of Microorganisms (GCM) 10K type strain sequencing project: providing services to taxonomists for standard genome sequencing and annotation.</title>
        <authorList>
            <consortium name="The Broad Institute Genomics Platform"/>
            <consortium name="The Broad Institute Genome Sequencing Center for Infectious Disease"/>
            <person name="Wu L."/>
            <person name="Ma J."/>
        </authorList>
    </citation>
    <scope>NUCLEOTIDE SEQUENCE [LARGE SCALE GENOMIC DNA]</scope>
    <source>
        <strain evidence="12 13">RDMS1</strain>
    </source>
</reference>
<accession>A0ABD5YQP6</accession>
<evidence type="ECO:0000259" key="11">
    <source>
        <dbReference type="Pfam" id="PF01435"/>
    </source>
</evidence>
<comment type="cofactor">
    <cofactor evidence="10">
        <name>Zn(2+)</name>
        <dbReference type="ChEBI" id="CHEBI:29105"/>
    </cofactor>
    <text evidence="10">Binds 1 zinc ion per subunit.</text>
</comment>
<sequence>MLGFVIWEERDAPEHLVAATGATRIEEEEYPQLLSLVRSLSQQVDTPVPRVYIAPTDTPLSLTTGFRPRSARLIVSEGMVAALEQGELEAVVAHELAHIKNRDTAVMTLATLPIGAADRVITLLTGHTEGIKYAQPSRASYADALMTFGLLLVPPIWFCGHVLWASLSRTREFAADSGAVSITGNPASLVSALQRIDEDIAKRPTTDFRKVEIAAFAIVESSQNDSVGTFPLFGQLLTDVFATHPETATRIERLQRINREQGQ</sequence>
<dbReference type="InterPro" id="IPR050083">
    <property type="entry name" value="HtpX_protease"/>
</dbReference>
<evidence type="ECO:0000256" key="9">
    <source>
        <dbReference type="ARBA" id="ARBA00023136"/>
    </source>
</evidence>
<evidence type="ECO:0000313" key="12">
    <source>
        <dbReference type="EMBL" id="MFC7191227.1"/>
    </source>
</evidence>
<dbReference type="InterPro" id="IPR001915">
    <property type="entry name" value="Peptidase_M48"/>
</dbReference>
<keyword evidence="4" id="KW-0479">Metal-binding</keyword>
<evidence type="ECO:0000256" key="8">
    <source>
        <dbReference type="ARBA" id="ARBA00023049"/>
    </source>
</evidence>
<dbReference type="Proteomes" id="UP001596417">
    <property type="component" value="Unassembled WGS sequence"/>
</dbReference>
<dbReference type="Pfam" id="PF01435">
    <property type="entry name" value="Peptidase_M48"/>
    <property type="match status" value="1"/>
</dbReference>
<dbReference type="AlphaFoldDB" id="A0ABD5YQP6"/>
<keyword evidence="8 10" id="KW-0482">Metalloprotease</keyword>
<keyword evidence="1" id="KW-1003">Cell membrane</keyword>
<dbReference type="EC" id="3.4.24.-" evidence="12"/>
<comment type="caution">
    <text evidence="12">The sequence shown here is derived from an EMBL/GenBank/DDBJ whole genome shotgun (WGS) entry which is preliminary data.</text>
</comment>
<evidence type="ECO:0000256" key="5">
    <source>
        <dbReference type="ARBA" id="ARBA00022801"/>
    </source>
</evidence>
<keyword evidence="2 10" id="KW-0645">Protease</keyword>
<dbReference type="CDD" id="cd07327">
    <property type="entry name" value="M48B_HtpX_like"/>
    <property type="match status" value="1"/>
</dbReference>
<keyword evidence="9" id="KW-0472">Membrane</keyword>
<evidence type="ECO:0000256" key="3">
    <source>
        <dbReference type="ARBA" id="ARBA00022692"/>
    </source>
</evidence>
<evidence type="ECO:0000256" key="1">
    <source>
        <dbReference type="ARBA" id="ARBA00022475"/>
    </source>
</evidence>
<dbReference type="Gene3D" id="3.30.2010.10">
    <property type="entry name" value="Metalloproteases ('zincins'), catalytic domain"/>
    <property type="match status" value="1"/>
</dbReference>
<name>A0ABD5YQP6_9EURY</name>
<keyword evidence="7" id="KW-1133">Transmembrane helix</keyword>
<dbReference type="RefSeq" id="WP_390206065.1">
    <property type="nucleotide sequence ID" value="NZ_JBHTAX010000001.1"/>
</dbReference>
<feature type="domain" description="Peptidase M48" evidence="11">
    <location>
        <begin position="32"/>
        <end position="256"/>
    </location>
</feature>
<evidence type="ECO:0000256" key="6">
    <source>
        <dbReference type="ARBA" id="ARBA00022833"/>
    </source>
</evidence>
<evidence type="ECO:0000256" key="10">
    <source>
        <dbReference type="RuleBase" id="RU003983"/>
    </source>
</evidence>
<protein>
    <submittedName>
        <fullName evidence="12">M48 family metallopeptidase</fullName>
        <ecNumber evidence="12">3.4.24.-</ecNumber>
    </submittedName>
</protein>
<organism evidence="12 13">
    <name type="scientific">Halocatena marina</name>
    <dbReference type="NCBI Taxonomy" id="2934937"/>
    <lineage>
        <taxon>Archaea</taxon>
        <taxon>Methanobacteriati</taxon>
        <taxon>Methanobacteriota</taxon>
        <taxon>Stenosarchaea group</taxon>
        <taxon>Halobacteria</taxon>
        <taxon>Halobacteriales</taxon>
        <taxon>Natronomonadaceae</taxon>
        <taxon>Halocatena</taxon>
    </lineage>
</organism>
<dbReference type="GO" id="GO:0006508">
    <property type="term" value="P:proteolysis"/>
    <property type="evidence" value="ECO:0007669"/>
    <property type="project" value="UniProtKB-KW"/>
</dbReference>
<dbReference type="PANTHER" id="PTHR43221:SF2">
    <property type="entry name" value="PROTEASE HTPX HOMOLOG"/>
    <property type="match status" value="1"/>
</dbReference>
<keyword evidence="6 10" id="KW-0862">Zinc</keyword>
<keyword evidence="5 10" id="KW-0378">Hydrolase</keyword>
<dbReference type="PANTHER" id="PTHR43221">
    <property type="entry name" value="PROTEASE HTPX"/>
    <property type="match status" value="1"/>
</dbReference>
<dbReference type="GO" id="GO:0008237">
    <property type="term" value="F:metallopeptidase activity"/>
    <property type="evidence" value="ECO:0007669"/>
    <property type="project" value="UniProtKB-KW"/>
</dbReference>
<evidence type="ECO:0000256" key="4">
    <source>
        <dbReference type="ARBA" id="ARBA00022723"/>
    </source>
</evidence>
<evidence type="ECO:0000256" key="7">
    <source>
        <dbReference type="ARBA" id="ARBA00022989"/>
    </source>
</evidence>
<evidence type="ECO:0000256" key="2">
    <source>
        <dbReference type="ARBA" id="ARBA00022670"/>
    </source>
</evidence>
<keyword evidence="3" id="KW-0812">Transmembrane</keyword>
<comment type="similarity">
    <text evidence="10">Belongs to the peptidase M48 family.</text>
</comment>
<proteinExistence type="inferred from homology"/>
<keyword evidence="13" id="KW-1185">Reference proteome</keyword>
<dbReference type="EMBL" id="JBHTAX010000001">
    <property type="protein sequence ID" value="MFC7191227.1"/>
    <property type="molecule type" value="Genomic_DNA"/>
</dbReference>